<accession>Q4RME5</accession>
<organism evidence="1">
    <name type="scientific">Tetraodon nigroviridis</name>
    <name type="common">Spotted green pufferfish</name>
    <name type="synonym">Chelonodon nigroviridis</name>
    <dbReference type="NCBI Taxonomy" id="99883"/>
    <lineage>
        <taxon>Eukaryota</taxon>
        <taxon>Metazoa</taxon>
        <taxon>Chordata</taxon>
        <taxon>Craniata</taxon>
        <taxon>Vertebrata</taxon>
        <taxon>Euteleostomi</taxon>
        <taxon>Actinopterygii</taxon>
        <taxon>Neopterygii</taxon>
        <taxon>Teleostei</taxon>
        <taxon>Neoteleostei</taxon>
        <taxon>Acanthomorphata</taxon>
        <taxon>Eupercaria</taxon>
        <taxon>Tetraodontiformes</taxon>
        <taxon>Tetradontoidea</taxon>
        <taxon>Tetraodontidae</taxon>
        <taxon>Tetraodon</taxon>
    </lineage>
</organism>
<comment type="caution">
    <text evidence="1">The sequence shown here is derived from an EMBL/GenBank/DDBJ whole genome shotgun (WGS) entry which is preliminary data.</text>
</comment>
<gene>
    <name evidence="1" type="ORF">GSTENG00032082001</name>
</gene>
<sequence>MVSQAGAERPASKRRAALFVASCGAIRGPSAHNRLCLKGVHSLAPPVFLAAFVSGGTYHAFPCPILSHREQESSTPVTFICLLSAV</sequence>
<reference evidence="1" key="2">
    <citation type="submission" date="2004-02" db="EMBL/GenBank/DDBJ databases">
        <authorList>
            <consortium name="Genoscope"/>
            <consortium name="Whitehead Institute Centre for Genome Research"/>
        </authorList>
    </citation>
    <scope>NUCLEOTIDE SEQUENCE</scope>
</reference>
<reference evidence="1" key="1">
    <citation type="journal article" date="2004" name="Nature">
        <title>Genome duplication in the teleost fish Tetraodon nigroviridis reveals the early vertebrate proto-karyotype.</title>
        <authorList>
            <person name="Jaillon O."/>
            <person name="Aury J.-M."/>
            <person name="Brunet F."/>
            <person name="Petit J.-L."/>
            <person name="Stange-Thomann N."/>
            <person name="Mauceli E."/>
            <person name="Bouneau L."/>
            <person name="Fischer C."/>
            <person name="Ozouf-Costaz C."/>
            <person name="Bernot A."/>
            <person name="Nicaud S."/>
            <person name="Jaffe D."/>
            <person name="Fisher S."/>
            <person name="Lutfalla G."/>
            <person name="Dossat C."/>
            <person name="Segurens B."/>
            <person name="Dasilva C."/>
            <person name="Salanoubat M."/>
            <person name="Levy M."/>
            <person name="Boudet N."/>
            <person name="Castellano S."/>
            <person name="Anthouard V."/>
            <person name="Jubin C."/>
            <person name="Castelli V."/>
            <person name="Katinka M."/>
            <person name="Vacherie B."/>
            <person name="Biemont C."/>
            <person name="Skalli Z."/>
            <person name="Cattolico L."/>
            <person name="Poulain J."/>
            <person name="De Berardinis V."/>
            <person name="Cruaud C."/>
            <person name="Duprat S."/>
            <person name="Brottier P."/>
            <person name="Coutanceau J.-P."/>
            <person name="Gouzy J."/>
            <person name="Parra G."/>
            <person name="Lardier G."/>
            <person name="Chapple C."/>
            <person name="McKernan K.J."/>
            <person name="McEwan P."/>
            <person name="Bosak S."/>
            <person name="Kellis M."/>
            <person name="Volff J.-N."/>
            <person name="Guigo R."/>
            <person name="Zody M.C."/>
            <person name="Mesirov J."/>
            <person name="Lindblad-Toh K."/>
            <person name="Birren B."/>
            <person name="Nusbaum C."/>
            <person name="Kahn D."/>
            <person name="Robinson-Rechavi M."/>
            <person name="Laudet V."/>
            <person name="Schachter V."/>
            <person name="Quetier F."/>
            <person name="Saurin W."/>
            <person name="Scarpelli C."/>
            <person name="Wincker P."/>
            <person name="Lander E.S."/>
            <person name="Weissenbach J."/>
            <person name="Roest Crollius H."/>
        </authorList>
    </citation>
    <scope>NUCLEOTIDE SEQUENCE [LARGE SCALE GENOMIC DNA]</scope>
</reference>
<evidence type="ECO:0000313" key="1">
    <source>
        <dbReference type="EMBL" id="CAG10437.1"/>
    </source>
</evidence>
<dbReference type="AlphaFoldDB" id="Q4RME5"/>
<dbReference type="KEGG" id="tng:GSTEN00032082G001"/>
<dbReference type="EMBL" id="CAAE01015019">
    <property type="protein sequence ID" value="CAG10437.1"/>
    <property type="molecule type" value="Genomic_DNA"/>
</dbReference>
<protein>
    <submittedName>
        <fullName evidence="1">(spotted green pufferfish) hypothetical protein</fullName>
    </submittedName>
</protein>
<name>Q4RME5_TETNG</name>
<proteinExistence type="predicted"/>